<accession>A0A371HB70</accession>
<keyword evidence="7" id="KW-1185">Reference proteome</keyword>
<evidence type="ECO:0000256" key="4">
    <source>
        <dbReference type="ARBA" id="ARBA00022525"/>
    </source>
</evidence>
<dbReference type="GO" id="GO:0060320">
    <property type="term" value="P:rejection of self pollen"/>
    <property type="evidence" value="ECO:0007669"/>
    <property type="project" value="UniProtKB-KW"/>
</dbReference>
<proteinExistence type="inferred from homology"/>
<dbReference type="InterPro" id="IPR010264">
    <property type="entry name" value="Self-incomp_S1"/>
</dbReference>
<dbReference type="EMBL" id="QJKJ01003080">
    <property type="protein sequence ID" value="RDY00049.1"/>
    <property type="molecule type" value="Genomic_DNA"/>
</dbReference>
<dbReference type="Proteomes" id="UP000257109">
    <property type="component" value="Unassembled WGS sequence"/>
</dbReference>
<reference evidence="6" key="1">
    <citation type="submission" date="2018-05" db="EMBL/GenBank/DDBJ databases">
        <title>Draft genome of Mucuna pruriens seed.</title>
        <authorList>
            <person name="Nnadi N.E."/>
            <person name="Vos R."/>
            <person name="Hasami M.H."/>
            <person name="Devisetty U.K."/>
            <person name="Aguiy J.C."/>
        </authorList>
    </citation>
    <scope>NUCLEOTIDE SEQUENCE [LARGE SCALE GENOMIC DNA]</scope>
    <source>
        <strain evidence="6">JCA_2017</strain>
    </source>
</reference>
<name>A0A371HB70_MUCPR</name>
<comment type="similarity">
    <text evidence="2">Belongs to the plant self-incompatibility (S1) protein family.</text>
</comment>
<dbReference type="AlphaFoldDB" id="A0A371HB70"/>
<evidence type="ECO:0000256" key="5">
    <source>
        <dbReference type="ARBA" id="ARBA00022729"/>
    </source>
</evidence>
<keyword evidence="4" id="KW-0964">Secreted</keyword>
<dbReference type="Pfam" id="PF05938">
    <property type="entry name" value="Self-incomp_S1"/>
    <property type="match status" value="1"/>
</dbReference>
<evidence type="ECO:0000313" key="7">
    <source>
        <dbReference type="Proteomes" id="UP000257109"/>
    </source>
</evidence>
<evidence type="ECO:0000313" key="6">
    <source>
        <dbReference type="EMBL" id="RDY00049.1"/>
    </source>
</evidence>
<protein>
    <submittedName>
        <fullName evidence="6">Uncharacterized protein</fullName>
    </submittedName>
</protein>
<feature type="non-terminal residue" evidence="6">
    <location>
        <position position="1"/>
    </location>
</feature>
<keyword evidence="5" id="KW-0732">Signal</keyword>
<comment type="caution">
    <text evidence="6">The sequence shown here is derived from an EMBL/GenBank/DDBJ whole genome shotgun (WGS) entry which is preliminary data.</text>
</comment>
<organism evidence="6 7">
    <name type="scientific">Mucuna pruriens</name>
    <name type="common">Velvet bean</name>
    <name type="synonym">Dolichos pruriens</name>
    <dbReference type="NCBI Taxonomy" id="157652"/>
    <lineage>
        <taxon>Eukaryota</taxon>
        <taxon>Viridiplantae</taxon>
        <taxon>Streptophyta</taxon>
        <taxon>Embryophyta</taxon>
        <taxon>Tracheophyta</taxon>
        <taxon>Spermatophyta</taxon>
        <taxon>Magnoliopsida</taxon>
        <taxon>eudicotyledons</taxon>
        <taxon>Gunneridae</taxon>
        <taxon>Pentapetalae</taxon>
        <taxon>rosids</taxon>
        <taxon>fabids</taxon>
        <taxon>Fabales</taxon>
        <taxon>Fabaceae</taxon>
        <taxon>Papilionoideae</taxon>
        <taxon>50 kb inversion clade</taxon>
        <taxon>NPAAA clade</taxon>
        <taxon>indigoferoid/millettioid clade</taxon>
        <taxon>Phaseoleae</taxon>
        <taxon>Mucuna</taxon>
    </lineage>
</organism>
<comment type="subcellular location">
    <subcellularLocation>
        <location evidence="1">Secreted</location>
    </subcellularLocation>
</comment>
<evidence type="ECO:0000256" key="3">
    <source>
        <dbReference type="ARBA" id="ARBA00022471"/>
    </source>
</evidence>
<sequence length="69" mass="7689">MQKIKVPTDICTVPVLSQQEMDLGDDGLLGRKKTVRVQNDLNNGITVYLHCRSRDNDLGLHVLANGENQ</sequence>
<evidence type="ECO:0000256" key="2">
    <source>
        <dbReference type="ARBA" id="ARBA00005581"/>
    </source>
</evidence>
<keyword evidence="3" id="KW-0713">Self-incompatibility</keyword>
<dbReference type="OrthoDB" id="1111550at2759"/>
<dbReference type="GO" id="GO:0005576">
    <property type="term" value="C:extracellular region"/>
    <property type="evidence" value="ECO:0007669"/>
    <property type="project" value="UniProtKB-SubCell"/>
</dbReference>
<evidence type="ECO:0000256" key="1">
    <source>
        <dbReference type="ARBA" id="ARBA00004613"/>
    </source>
</evidence>
<gene>
    <name evidence="6" type="ORF">CR513_16816</name>
</gene>